<name>A0AAU6Q3Z3_9DEIO</name>
<evidence type="ECO:0000256" key="1">
    <source>
        <dbReference type="SAM" id="MobiDB-lite"/>
    </source>
</evidence>
<dbReference type="PANTHER" id="PTHR34202:SF1">
    <property type="entry name" value="UPF0548 PROTEIN"/>
    <property type="match status" value="1"/>
</dbReference>
<reference evidence="3" key="1">
    <citation type="submission" date="2024-03" db="EMBL/GenBank/DDBJ databases">
        <title>Deinococcus weizhi sp. nov., isolated from human skin.</title>
        <authorList>
            <person name="Wei Z."/>
            <person name="Tian F."/>
            <person name="Yang C."/>
            <person name="Xin L.T."/>
            <person name="Wen Z.J."/>
            <person name="Lan K.C."/>
            <person name="Yu L."/>
            <person name="Zhe W."/>
            <person name="Dan F.D."/>
            <person name="Jun W."/>
            <person name="Rui Z."/>
            <person name="Yong X.J."/>
            <person name="Ting Y."/>
            <person name="Wei X."/>
            <person name="Xu Z.G."/>
            <person name="Xin Z."/>
            <person name="Dong F.G."/>
            <person name="Ni X.M."/>
            <person name="Zheng M.G."/>
            <person name="Chun Y."/>
            <person name="Qian W.X."/>
        </authorList>
    </citation>
    <scope>NUCLEOTIDE SEQUENCE</scope>
    <source>
        <strain evidence="3">VB142</strain>
    </source>
</reference>
<accession>A0AAU6Q3Z3</accession>
<proteinExistence type="predicted"/>
<evidence type="ECO:0000259" key="2">
    <source>
        <dbReference type="Pfam" id="PF09348"/>
    </source>
</evidence>
<dbReference type="RefSeq" id="WP_339096297.1">
    <property type="nucleotide sequence ID" value="NZ_CP149782.1"/>
</dbReference>
<dbReference type="InterPro" id="IPR018960">
    <property type="entry name" value="DUF1990"/>
</dbReference>
<protein>
    <submittedName>
        <fullName evidence="3">DUF1990 family protein</fullName>
    </submittedName>
</protein>
<sequence>MPPLKVAPLQALLDPGLSLIVRMAPTFDTFGSEFPGLYDPTLPNLSRLELINLLEQPELPVHRASRPAEDALPAQEWRHLPPSQRKRHDAPLPPVAHPPEDVPAPAEPRPYVFGQVGESTVDATLQSLAALDVVVPDIGASNHLRLQVNLGQGQGAFLNARSALWSWRPHRQSGVRVHTHGPPVIGRDVLLEQRIGLVTVLQGCRVMTLTEEDRCWGFTLGSLDRQVYRLWERLLVEWQEDDRVTLLISSHHEQGLRGFGLVAPLLNSTRRNTVQGYARGMTDLAQL</sequence>
<feature type="region of interest" description="Disordered" evidence="1">
    <location>
        <begin position="83"/>
        <end position="106"/>
    </location>
</feature>
<feature type="domain" description="DUF1990" evidence="2">
    <location>
        <begin position="142"/>
        <end position="278"/>
    </location>
</feature>
<evidence type="ECO:0000313" key="3">
    <source>
        <dbReference type="EMBL" id="WYF45125.1"/>
    </source>
</evidence>
<organism evidence="3">
    <name type="scientific">Deinococcus sp. VB142</name>
    <dbReference type="NCBI Taxonomy" id="3112952"/>
    <lineage>
        <taxon>Bacteria</taxon>
        <taxon>Thermotogati</taxon>
        <taxon>Deinococcota</taxon>
        <taxon>Deinococci</taxon>
        <taxon>Deinococcales</taxon>
        <taxon>Deinococcaceae</taxon>
        <taxon>Deinococcus</taxon>
    </lineage>
</organism>
<dbReference type="PANTHER" id="PTHR34202">
    <property type="entry name" value="UPF0548 PROTEIN"/>
    <property type="match status" value="1"/>
</dbReference>
<gene>
    <name evidence="3" type="ORF">WDJ50_03115</name>
</gene>
<dbReference type="Pfam" id="PF09348">
    <property type="entry name" value="DUF1990"/>
    <property type="match status" value="1"/>
</dbReference>
<dbReference type="EMBL" id="CP149782">
    <property type="protein sequence ID" value="WYF45125.1"/>
    <property type="molecule type" value="Genomic_DNA"/>
</dbReference>
<feature type="compositionally biased region" description="Pro residues" evidence="1">
    <location>
        <begin position="91"/>
        <end position="106"/>
    </location>
</feature>
<dbReference type="AlphaFoldDB" id="A0AAU6Q3Z3"/>